<dbReference type="AlphaFoldDB" id="A0A813NC45"/>
<keyword evidence="7" id="KW-1185">Reference proteome</keyword>
<dbReference type="Gene3D" id="3.80.10.10">
    <property type="entry name" value="Ribonuclease Inhibitor"/>
    <property type="match status" value="2"/>
</dbReference>
<feature type="compositionally biased region" description="Basic and acidic residues" evidence="4">
    <location>
        <begin position="537"/>
        <end position="550"/>
    </location>
</feature>
<feature type="compositionally biased region" description="Polar residues" evidence="4">
    <location>
        <begin position="349"/>
        <end position="359"/>
    </location>
</feature>
<feature type="compositionally biased region" description="Basic residues" evidence="4">
    <location>
        <begin position="328"/>
        <end position="348"/>
    </location>
</feature>
<organism evidence="5 7">
    <name type="scientific">Didymodactylos carnosus</name>
    <dbReference type="NCBI Taxonomy" id="1234261"/>
    <lineage>
        <taxon>Eukaryota</taxon>
        <taxon>Metazoa</taxon>
        <taxon>Spiralia</taxon>
        <taxon>Gnathifera</taxon>
        <taxon>Rotifera</taxon>
        <taxon>Eurotatoria</taxon>
        <taxon>Bdelloidea</taxon>
        <taxon>Philodinida</taxon>
        <taxon>Philodinidae</taxon>
        <taxon>Didymodactylos</taxon>
    </lineage>
</organism>
<feature type="coiled-coil region" evidence="3">
    <location>
        <begin position="851"/>
        <end position="916"/>
    </location>
</feature>
<evidence type="ECO:0000256" key="3">
    <source>
        <dbReference type="SAM" id="Coils"/>
    </source>
</evidence>
<reference evidence="5" key="1">
    <citation type="submission" date="2021-02" db="EMBL/GenBank/DDBJ databases">
        <authorList>
            <person name="Nowell W R."/>
        </authorList>
    </citation>
    <scope>NUCLEOTIDE SEQUENCE</scope>
</reference>
<keyword evidence="2" id="KW-0677">Repeat</keyword>
<gene>
    <name evidence="5" type="ORF">GPM918_LOCUS6</name>
    <name evidence="6" type="ORF">SRO942_LOCUS6</name>
</gene>
<feature type="compositionally biased region" description="Polar residues" evidence="4">
    <location>
        <begin position="288"/>
        <end position="300"/>
    </location>
</feature>
<dbReference type="SUPFAM" id="SSF52075">
    <property type="entry name" value="Outer arm dynein light chain 1"/>
    <property type="match status" value="1"/>
</dbReference>
<name>A0A813NC45_9BILA</name>
<dbReference type="SMART" id="SM00365">
    <property type="entry name" value="LRR_SD22"/>
    <property type="match status" value="4"/>
</dbReference>
<dbReference type="Proteomes" id="UP000681722">
    <property type="component" value="Unassembled WGS sequence"/>
</dbReference>
<dbReference type="PROSITE" id="PS51450">
    <property type="entry name" value="LRR"/>
    <property type="match status" value="4"/>
</dbReference>
<comment type="caution">
    <text evidence="5">The sequence shown here is derived from an EMBL/GenBank/DDBJ whole genome shotgun (WGS) entry which is preliminary data.</text>
</comment>
<keyword evidence="1" id="KW-0433">Leucine-rich repeat</keyword>
<evidence type="ECO:0000313" key="7">
    <source>
        <dbReference type="Proteomes" id="UP000663829"/>
    </source>
</evidence>
<accession>A0A813NC45</accession>
<protein>
    <recommendedName>
        <fullName evidence="8">Leucine-rich repeat and coiled-coil domain-containing protein 1</fullName>
    </recommendedName>
</protein>
<feature type="region of interest" description="Disordered" evidence="4">
    <location>
        <begin position="530"/>
        <end position="550"/>
    </location>
</feature>
<dbReference type="Proteomes" id="UP000663829">
    <property type="component" value="Unassembled WGS sequence"/>
</dbReference>
<proteinExistence type="predicted"/>
<feature type="coiled-coil region" evidence="3">
    <location>
        <begin position="435"/>
        <end position="462"/>
    </location>
</feature>
<dbReference type="EMBL" id="CAJNOQ010000001">
    <property type="protein sequence ID" value="CAF0736402.1"/>
    <property type="molecule type" value="Genomic_DNA"/>
</dbReference>
<keyword evidence="3" id="KW-0175">Coiled coil</keyword>
<feature type="region of interest" description="Disordered" evidence="4">
    <location>
        <begin position="381"/>
        <end position="408"/>
    </location>
</feature>
<dbReference type="EMBL" id="CAJOBC010000001">
    <property type="protein sequence ID" value="CAF3514321.1"/>
    <property type="molecule type" value="Genomic_DNA"/>
</dbReference>
<feature type="region of interest" description="Disordered" evidence="4">
    <location>
        <begin position="256"/>
        <end position="366"/>
    </location>
</feature>
<dbReference type="InterPro" id="IPR001611">
    <property type="entry name" value="Leu-rich_rpt"/>
</dbReference>
<dbReference type="GO" id="GO:0005737">
    <property type="term" value="C:cytoplasm"/>
    <property type="evidence" value="ECO:0007669"/>
    <property type="project" value="TreeGrafter"/>
</dbReference>
<evidence type="ECO:0008006" key="8">
    <source>
        <dbReference type="Google" id="ProtNLM"/>
    </source>
</evidence>
<evidence type="ECO:0000256" key="2">
    <source>
        <dbReference type="ARBA" id="ARBA00022737"/>
    </source>
</evidence>
<evidence type="ECO:0000313" key="5">
    <source>
        <dbReference type="EMBL" id="CAF0736402.1"/>
    </source>
</evidence>
<dbReference type="PANTHER" id="PTHR15454:SF34">
    <property type="entry name" value="LEUCINE-RICH REPEAT AND COILED-COIL DOMAIN-CONTAINING PROTEIN 1"/>
    <property type="match status" value="1"/>
</dbReference>
<evidence type="ECO:0000313" key="6">
    <source>
        <dbReference type="EMBL" id="CAF3514321.1"/>
    </source>
</evidence>
<sequence>MDFNSINYMTTDNVINNVGETTDLSLMGHGIKRLDKIPLRKTLLSVDLHSNQIEKISSLTALNNLIHLDLSSNNIQRIQNLECLVSLNTLNLASNKICVVEGLFSLKKLTWLNLSYNNIEYLQGFQDLWGPQYNLSILQMHGNQIDSLDEITKNLSGLSHLHHITFRENPVENYDVYRLTIFNCIRTLLSLDGMDQHGKKDFNSQGLPGIEQYMGLMKSNLEENRYRLQDVNDSLTEEYPQIAAALNMLRHHKTNESSSISDIHSSMDKENGSILEGDTVPRSKTDNDANASFTSQTHHISAQPRHATNEKLIVRSPSTDSESDHHTANPHRSKQRITIKSTSQRRHQPTSTQSILFNESTKKPSRNQYLTVEDRIIPSTYNRSKKSDTTSLFRISNGGGDNNERNQREQNCDEYCRKIGYDESREIYMTTLRDLDSERDKRWRAEQEIKRLNGLINEWKKRASDGHNNKNMLQELSEKHKQRLMDESAKFQDLTEILDNYKTRLRDTEKQLTSYKEAQETNLRLIKTLESSQGQLESEKNESRFNESERGRNLERRCGILQCENEMLQQNLKTMKTQLRDLQEVCATRETQHKQEIEKTRIDMQSPEVQQYLKQEIQRCEDILRTESAHQQEKMQSLAVEYRKLEDEFRLALKIEEKRYEDLHNTNEVLRKENDVLQNALKSSKQREESDRKIENDLMALVREQKERLQERTEVNDVVIQQNKHLTTKFENAVKELKKIREQVLTMQKDHREIETRLVAQESVLNGLREEKKLWSHELAQQRNITRASLAQDHGRLHATIQTLQSEINLLKIQLDKEIDAGRIKHLIVEDQTDTIKKLKDELLDRDDTIKKICEQQMDRQKELEQQLNNEQARNQDLQEKYAKACEKRDAIKHDMHNLQQQLDKAKADYNALNRKWKEKSDVITELDNKIRKASESYQINEKKLIEEKTTLIEMNKNLEDKLRQQDVDFRTQYESIEHDHRQAISQIQKTYDEKLQQTQFRVIEVEEEMRVLLLETERRKKTFEDRVKQLNSVMYDFQNFQQSL</sequence>
<dbReference type="OrthoDB" id="7451790at2759"/>
<evidence type="ECO:0000256" key="1">
    <source>
        <dbReference type="ARBA" id="ARBA00022614"/>
    </source>
</evidence>
<dbReference type="InterPro" id="IPR032675">
    <property type="entry name" value="LRR_dom_sf"/>
</dbReference>
<feature type="coiled-coil region" evidence="3">
    <location>
        <begin position="491"/>
        <end position="518"/>
    </location>
</feature>
<dbReference type="PANTHER" id="PTHR15454">
    <property type="entry name" value="NISCHARIN RELATED"/>
    <property type="match status" value="1"/>
</dbReference>
<feature type="coiled-coil region" evidence="3">
    <location>
        <begin position="628"/>
        <end position="771"/>
    </location>
</feature>
<evidence type="ECO:0000256" key="4">
    <source>
        <dbReference type="SAM" id="MobiDB-lite"/>
    </source>
</evidence>